<organism evidence="1 2">
    <name type="scientific">Clostridium niameyense</name>
    <dbReference type="NCBI Taxonomy" id="1622073"/>
    <lineage>
        <taxon>Bacteria</taxon>
        <taxon>Bacillati</taxon>
        <taxon>Bacillota</taxon>
        <taxon>Clostridia</taxon>
        <taxon>Eubacteriales</taxon>
        <taxon>Clostridiaceae</taxon>
        <taxon>Clostridium</taxon>
    </lineage>
</organism>
<sequence>MARDSYYKIECSKLAELAGKDIINNDNIRCFHCGNLGNVRELYHEIKLKEYPNCEDNHFSDWEAKYYYLIKCNVCNEISLCTFETNGDSEHAYELYIEECEDSDSHTYYDNNLRLEKFNFTILFPAYNKKNIINNKLLCENYKSSMEIFKQAQIAENLNLYQICGMGYRKALEFLIKDYCIKNCPDSKERIESQFLNKVINEYIKDSNMKECAKRATWLGNDETHYIRKWENKDINDLKKLIQLTMNYILNEEETEMYLQYMPESK</sequence>
<evidence type="ECO:0000313" key="1">
    <source>
        <dbReference type="EMBL" id="NEZ46512.1"/>
    </source>
</evidence>
<accession>A0A6M0R8E1</accession>
<protein>
    <submittedName>
        <fullName evidence="1">DUF4145 domain-containing protein</fullName>
    </submittedName>
</protein>
<dbReference type="AlphaFoldDB" id="A0A6M0R8E1"/>
<comment type="caution">
    <text evidence="1">The sequence shown here is derived from an EMBL/GenBank/DDBJ whole genome shotgun (WGS) entry which is preliminary data.</text>
</comment>
<name>A0A6M0R8E1_9CLOT</name>
<evidence type="ECO:0000313" key="2">
    <source>
        <dbReference type="Proteomes" id="UP000473885"/>
    </source>
</evidence>
<reference evidence="1 2" key="1">
    <citation type="submission" date="2019-04" db="EMBL/GenBank/DDBJ databases">
        <title>Genome sequencing of Clostridium botulinum Groups I-IV and Clostridium butyricum.</title>
        <authorList>
            <person name="Brunt J."/>
            <person name="Van Vliet A.H.M."/>
            <person name="Stringer S.C."/>
            <person name="Carter A.T."/>
            <person name="Peck M.W."/>
        </authorList>
    </citation>
    <scope>NUCLEOTIDE SEQUENCE [LARGE SCALE GENOMIC DNA]</scope>
    <source>
        <strain evidence="1 2">IFR 18/094</strain>
    </source>
</reference>
<proteinExistence type="predicted"/>
<dbReference type="EMBL" id="SXDP01000002">
    <property type="protein sequence ID" value="NEZ46512.1"/>
    <property type="molecule type" value="Genomic_DNA"/>
</dbReference>
<dbReference type="Proteomes" id="UP000473885">
    <property type="component" value="Unassembled WGS sequence"/>
</dbReference>
<dbReference type="RefSeq" id="WP_163248732.1">
    <property type="nucleotide sequence ID" value="NZ_SXDP01000002.1"/>
</dbReference>
<keyword evidence="2" id="KW-1185">Reference proteome</keyword>
<gene>
    <name evidence="1" type="ORF">FDF74_04690</name>
</gene>